<dbReference type="PANTHER" id="PTHR10693:SF52">
    <property type="entry name" value="RAS GTPASE-ACTIVATING BINDING-LIKE PROTEIN"/>
    <property type="match status" value="1"/>
</dbReference>
<feature type="compositionally biased region" description="Basic residues" evidence="2">
    <location>
        <begin position="151"/>
        <end position="162"/>
    </location>
</feature>
<proteinExistence type="predicted"/>
<dbReference type="OrthoDB" id="339151at2759"/>
<protein>
    <recommendedName>
        <fullName evidence="3">RRM domain-containing protein</fullName>
    </recommendedName>
</protein>
<evidence type="ECO:0000256" key="2">
    <source>
        <dbReference type="SAM" id="MobiDB-lite"/>
    </source>
</evidence>
<dbReference type="Gene3D" id="3.30.70.330">
    <property type="match status" value="1"/>
</dbReference>
<feature type="domain" description="RRM" evidence="3">
    <location>
        <begin position="68"/>
        <end position="146"/>
    </location>
</feature>
<dbReference type="EMBL" id="PNBA02000015">
    <property type="protein sequence ID" value="KAG6399927.1"/>
    <property type="molecule type" value="Genomic_DNA"/>
</dbReference>
<feature type="region of interest" description="Disordered" evidence="2">
    <location>
        <begin position="1"/>
        <end position="24"/>
    </location>
</feature>
<comment type="caution">
    <text evidence="4">The sequence shown here is derived from an EMBL/GenBank/DDBJ whole genome shotgun (WGS) entry which is preliminary data.</text>
</comment>
<dbReference type="InterPro" id="IPR035979">
    <property type="entry name" value="RBD_domain_sf"/>
</dbReference>
<reference evidence="4" key="1">
    <citation type="submission" date="2018-01" db="EMBL/GenBank/DDBJ databases">
        <authorList>
            <person name="Mao J.F."/>
        </authorList>
    </citation>
    <scope>NUCLEOTIDE SEQUENCE</scope>
    <source>
        <strain evidence="4">Huo1</strain>
        <tissue evidence="4">Leaf</tissue>
    </source>
</reference>
<organism evidence="4">
    <name type="scientific">Salvia splendens</name>
    <name type="common">Scarlet sage</name>
    <dbReference type="NCBI Taxonomy" id="180675"/>
    <lineage>
        <taxon>Eukaryota</taxon>
        <taxon>Viridiplantae</taxon>
        <taxon>Streptophyta</taxon>
        <taxon>Embryophyta</taxon>
        <taxon>Tracheophyta</taxon>
        <taxon>Spermatophyta</taxon>
        <taxon>Magnoliopsida</taxon>
        <taxon>eudicotyledons</taxon>
        <taxon>Gunneridae</taxon>
        <taxon>Pentapetalae</taxon>
        <taxon>asterids</taxon>
        <taxon>lamiids</taxon>
        <taxon>Lamiales</taxon>
        <taxon>Lamiaceae</taxon>
        <taxon>Nepetoideae</taxon>
        <taxon>Mentheae</taxon>
        <taxon>Salviinae</taxon>
        <taxon>Salvia</taxon>
        <taxon>Salvia subgen. Calosphace</taxon>
        <taxon>core Calosphace</taxon>
    </lineage>
</organism>
<evidence type="ECO:0000313" key="4">
    <source>
        <dbReference type="EMBL" id="KAG6399927.1"/>
    </source>
</evidence>
<dbReference type="PANTHER" id="PTHR10693">
    <property type="entry name" value="RAS GTPASE-ACTIVATING PROTEIN-BINDING PROTEIN"/>
    <property type="match status" value="1"/>
</dbReference>
<evidence type="ECO:0000256" key="1">
    <source>
        <dbReference type="PROSITE-ProRule" id="PRU00176"/>
    </source>
</evidence>
<evidence type="ECO:0000259" key="3">
    <source>
        <dbReference type="PROSITE" id="PS50102"/>
    </source>
</evidence>
<dbReference type="InterPro" id="IPR000504">
    <property type="entry name" value="RRM_dom"/>
</dbReference>
<dbReference type="SMART" id="SM00360">
    <property type="entry name" value="RRM"/>
    <property type="match status" value="1"/>
</dbReference>
<keyword evidence="1" id="KW-0694">RNA-binding</keyword>
<dbReference type="SUPFAM" id="SSF54928">
    <property type="entry name" value="RNA-binding domain, RBD"/>
    <property type="match status" value="1"/>
</dbReference>
<dbReference type="GO" id="GO:0003729">
    <property type="term" value="F:mRNA binding"/>
    <property type="evidence" value="ECO:0007669"/>
    <property type="project" value="TreeGrafter"/>
</dbReference>
<evidence type="ECO:0000313" key="5">
    <source>
        <dbReference type="Proteomes" id="UP000298416"/>
    </source>
</evidence>
<keyword evidence="5" id="KW-1185">Reference proteome</keyword>
<reference evidence="4" key="2">
    <citation type="submission" date="2020-08" db="EMBL/GenBank/DDBJ databases">
        <title>Plant Genome Project.</title>
        <authorList>
            <person name="Zhang R.-G."/>
        </authorList>
    </citation>
    <scope>NUCLEOTIDE SEQUENCE</scope>
    <source>
        <strain evidence="4">Huo1</strain>
        <tissue evidence="4">Leaf</tissue>
    </source>
</reference>
<dbReference type="Proteomes" id="UP000298416">
    <property type="component" value="Unassembled WGS sequence"/>
</dbReference>
<dbReference type="CDD" id="cd00590">
    <property type="entry name" value="RRM_SF"/>
    <property type="match status" value="1"/>
</dbReference>
<feature type="region of interest" description="Disordered" evidence="2">
    <location>
        <begin position="144"/>
        <end position="188"/>
    </location>
</feature>
<accession>A0A8X8ZCA8</accession>
<dbReference type="GO" id="GO:1990904">
    <property type="term" value="C:ribonucleoprotein complex"/>
    <property type="evidence" value="ECO:0007669"/>
    <property type="project" value="TreeGrafter"/>
</dbReference>
<dbReference type="Pfam" id="PF00076">
    <property type="entry name" value="RRM_1"/>
    <property type="match status" value="1"/>
</dbReference>
<feature type="compositionally biased region" description="Low complexity" evidence="2">
    <location>
        <begin position="42"/>
        <end position="61"/>
    </location>
</feature>
<dbReference type="InterPro" id="IPR012677">
    <property type="entry name" value="Nucleotide-bd_a/b_plait_sf"/>
</dbReference>
<dbReference type="GO" id="GO:0005829">
    <property type="term" value="C:cytosol"/>
    <property type="evidence" value="ECO:0007669"/>
    <property type="project" value="TreeGrafter"/>
</dbReference>
<sequence>MEKSWRKKGTKPQPVDTPDVKPSASNVTTKITYASMLAKETPAVSPSGGVSSSSKVAPESPSAYSEAKGIYIGGLPYDITKQGVIDVVKQFGQVKNDSDTVQIIRHEDGFCCGFVEFESADSARHAVEAHHVMFGEKEAYIMPKKPYNRGNKGRARPTMRRGPHNDNSGMTENEDWSNYGQQPRQTNP</sequence>
<dbReference type="AlphaFoldDB" id="A0A8X8ZCA8"/>
<dbReference type="PROSITE" id="PS50102">
    <property type="entry name" value="RRM"/>
    <property type="match status" value="1"/>
</dbReference>
<gene>
    <name evidence="4" type="ORF">SASPL_141412</name>
</gene>
<feature type="region of interest" description="Disordered" evidence="2">
    <location>
        <begin position="41"/>
        <end position="61"/>
    </location>
</feature>
<feature type="compositionally biased region" description="Polar residues" evidence="2">
    <location>
        <begin position="165"/>
        <end position="188"/>
    </location>
</feature>
<name>A0A8X8ZCA8_SALSN</name>
<feature type="compositionally biased region" description="Basic residues" evidence="2">
    <location>
        <begin position="1"/>
        <end position="10"/>
    </location>
</feature>
<dbReference type="InterPro" id="IPR039539">
    <property type="entry name" value="Ras_GTPase_bind_prot"/>
</dbReference>